<name>A0ABQ1ULB2_9FLAO</name>
<evidence type="ECO:0000313" key="1">
    <source>
        <dbReference type="EMBL" id="GGF21818.1"/>
    </source>
</evidence>
<dbReference type="EMBL" id="BMKP01000008">
    <property type="protein sequence ID" value="GGF21818.1"/>
    <property type="molecule type" value="Genomic_DNA"/>
</dbReference>
<dbReference type="Proteomes" id="UP000655016">
    <property type="component" value="Unassembled WGS sequence"/>
</dbReference>
<gene>
    <name evidence="1" type="ORF">GCM10011518_33720</name>
</gene>
<proteinExistence type="predicted"/>
<organism evidence="1 2">
    <name type="scientific">Flavobacterium limi</name>
    <dbReference type="NCBI Taxonomy" id="2045105"/>
    <lineage>
        <taxon>Bacteria</taxon>
        <taxon>Pseudomonadati</taxon>
        <taxon>Bacteroidota</taxon>
        <taxon>Flavobacteriia</taxon>
        <taxon>Flavobacteriales</taxon>
        <taxon>Flavobacteriaceae</taxon>
        <taxon>Flavobacterium</taxon>
    </lineage>
</organism>
<sequence>MSGLNKVSEKETTKKQPTINYEYNTSNRKKECCFNYNGGFIRAGKRIVKEYQSTGFSQLFWRRSGNGKAFAGR</sequence>
<accession>A0ABQ1ULB2</accession>
<protein>
    <submittedName>
        <fullName evidence="1">Uncharacterized protein</fullName>
    </submittedName>
</protein>
<evidence type="ECO:0000313" key="2">
    <source>
        <dbReference type="Proteomes" id="UP000655016"/>
    </source>
</evidence>
<reference evidence="2" key="1">
    <citation type="journal article" date="2019" name="Int. J. Syst. Evol. Microbiol.">
        <title>The Global Catalogue of Microorganisms (GCM) 10K type strain sequencing project: providing services to taxonomists for standard genome sequencing and annotation.</title>
        <authorList>
            <consortium name="The Broad Institute Genomics Platform"/>
            <consortium name="The Broad Institute Genome Sequencing Center for Infectious Disease"/>
            <person name="Wu L."/>
            <person name="Ma J."/>
        </authorList>
    </citation>
    <scope>NUCLEOTIDE SEQUENCE [LARGE SCALE GENOMIC DNA]</scope>
    <source>
        <strain evidence="2">CGMCC 1.16060</strain>
    </source>
</reference>
<comment type="caution">
    <text evidence="1">The sequence shown here is derived from an EMBL/GenBank/DDBJ whole genome shotgun (WGS) entry which is preliminary data.</text>
</comment>
<keyword evidence="2" id="KW-1185">Reference proteome</keyword>